<dbReference type="PANTHER" id="PTHR43649">
    <property type="entry name" value="ARABINOSE-BINDING PROTEIN-RELATED"/>
    <property type="match status" value="1"/>
</dbReference>
<gene>
    <name evidence="3" type="ORF">E9998_22785</name>
</gene>
<reference evidence="3 4" key="1">
    <citation type="journal article" date="2018" name="Int. J. Syst. Evol. Microbiol.">
        <title>Glycomyces paridis sp. nov., isolated from the medicinal plant Paris polyphylla.</title>
        <authorList>
            <person name="Fang X.M."/>
            <person name="Bai J.L."/>
            <person name="Su J."/>
            <person name="Zhao L.L."/>
            <person name="Liu H.Y."/>
            <person name="Ma B.P."/>
            <person name="Zhang Y.Q."/>
            <person name="Yu L.Y."/>
        </authorList>
    </citation>
    <scope>NUCLEOTIDE SEQUENCE [LARGE SCALE GENOMIC DNA]</scope>
    <source>
        <strain evidence="3 4">CPCC 204357</strain>
    </source>
</reference>
<dbReference type="AlphaFoldDB" id="A0A4S8P0V2"/>
<proteinExistence type="inferred from homology"/>
<sequence>MQRHLLRRRALIASAGLAAAAPALAACGPDIASDDESGASELLKAPDRTKGEITIWDRSGDLFEVFEGTIAAFNAKYPDITVNHVAVDIDAKLQNTLITGADVPDGVFLDDAKVGGFTDYLWDLGDVLAPYAADIAQQKLDVNTVAGGVYGVPFDLDPGLLFYNATALEAAGIDVDAIATYDDLLQAARDYQAAVPGAAPIHLEQSAFLGQLQLEMYASQLGTSIADADGNLRLDTPEFEQILTFLDTVRAEGLGTRAEYLTPTDIAELDNGNQVFYPWAIWFSFAPQQVLTETTGDWRATQLPAWETGGARSGAMGGSSFVLPKDGKNADLAWLFYEFLMFDPAGYAAVWGPGEVYPEGLATSIPSYTPAADPAKPLYSEITALGGQDLWTVATEAGAQIPGGTPTPAWWTGAVDYLGNNVQRMLDGDMTPQEVLAQSSEDIQTNLVDRQ</sequence>
<dbReference type="PROSITE" id="PS51257">
    <property type="entry name" value="PROKAR_LIPOPROTEIN"/>
    <property type="match status" value="1"/>
</dbReference>
<dbReference type="PANTHER" id="PTHR43649:SF31">
    <property type="entry name" value="SN-GLYCEROL-3-PHOSPHATE-BINDING PERIPLASMIC PROTEIN UGPB"/>
    <property type="match status" value="1"/>
</dbReference>
<dbReference type="PROSITE" id="PS51318">
    <property type="entry name" value="TAT"/>
    <property type="match status" value="1"/>
</dbReference>
<keyword evidence="2" id="KW-0732">Signal</keyword>
<feature type="signal peptide" evidence="2">
    <location>
        <begin position="1"/>
        <end position="25"/>
    </location>
</feature>
<dbReference type="InterPro" id="IPR050490">
    <property type="entry name" value="Bact_solute-bd_prot1"/>
</dbReference>
<dbReference type="EMBL" id="STGX01000021">
    <property type="protein sequence ID" value="THV23623.1"/>
    <property type="molecule type" value="Genomic_DNA"/>
</dbReference>
<evidence type="ECO:0000256" key="2">
    <source>
        <dbReference type="SAM" id="SignalP"/>
    </source>
</evidence>
<keyword evidence="4" id="KW-1185">Reference proteome</keyword>
<feature type="chain" id="PRO_5020715975" evidence="2">
    <location>
        <begin position="26"/>
        <end position="451"/>
    </location>
</feature>
<dbReference type="Gene3D" id="3.40.190.10">
    <property type="entry name" value="Periplasmic binding protein-like II"/>
    <property type="match status" value="1"/>
</dbReference>
<comment type="similarity">
    <text evidence="1">Belongs to the bacterial solute-binding protein 1 family.</text>
</comment>
<dbReference type="OrthoDB" id="1650177at2"/>
<dbReference type="SUPFAM" id="SSF53850">
    <property type="entry name" value="Periplasmic binding protein-like II"/>
    <property type="match status" value="1"/>
</dbReference>
<dbReference type="Proteomes" id="UP000305792">
    <property type="component" value="Unassembled WGS sequence"/>
</dbReference>
<evidence type="ECO:0000256" key="1">
    <source>
        <dbReference type="ARBA" id="ARBA00008520"/>
    </source>
</evidence>
<evidence type="ECO:0000313" key="4">
    <source>
        <dbReference type="Proteomes" id="UP000305792"/>
    </source>
</evidence>
<evidence type="ECO:0000313" key="3">
    <source>
        <dbReference type="EMBL" id="THV23623.1"/>
    </source>
</evidence>
<dbReference type="RefSeq" id="WP_136531996.1">
    <property type="nucleotide sequence ID" value="NZ_STGX01000021.1"/>
</dbReference>
<organism evidence="3 4">
    <name type="scientific">Glycomyces paridis</name>
    <dbReference type="NCBI Taxonomy" id="2126555"/>
    <lineage>
        <taxon>Bacteria</taxon>
        <taxon>Bacillati</taxon>
        <taxon>Actinomycetota</taxon>
        <taxon>Actinomycetes</taxon>
        <taxon>Glycomycetales</taxon>
        <taxon>Glycomycetaceae</taxon>
        <taxon>Glycomyces</taxon>
    </lineage>
</organism>
<comment type="caution">
    <text evidence="3">The sequence shown here is derived from an EMBL/GenBank/DDBJ whole genome shotgun (WGS) entry which is preliminary data.</text>
</comment>
<protein>
    <submittedName>
        <fullName evidence="3">Sugar ABC transporter substrate-binding protein</fullName>
    </submittedName>
</protein>
<name>A0A4S8P0V2_9ACTN</name>
<accession>A0A4S8P0V2</accession>
<dbReference type="InterPro" id="IPR006311">
    <property type="entry name" value="TAT_signal"/>
</dbReference>